<feature type="region of interest" description="Disordered" evidence="11">
    <location>
        <begin position="1105"/>
        <end position="1127"/>
    </location>
</feature>
<evidence type="ECO:0000313" key="15">
    <source>
        <dbReference type="Proteomes" id="UP000678499"/>
    </source>
</evidence>
<dbReference type="FunFam" id="3.10.110.10:FF:000050">
    <property type="entry name" value="eIF-2-alpha kinase GCN2"/>
    <property type="match status" value="1"/>
</dbReference>
<keyword evidence="3" id="KW-0808">Transferase</keyword>
<dbReference type="SUPFAM" id="SSF54495">
    <property type="entry name" value="UBC-like"/>
    <property type="match status" value="1"/>
</dbReference>
<evidence type="ECO:0000256" key="7">
    <source>
        <dbReference type="ARBA" id="ARBA00037982"/>
    </source>
</evidence>
<comment type="catalytic activity">
    <reaction evidence="9">
        <text>L-seryl-[protein] + ATP = O-phospho-L-seryl-[protein] + ADP + H(+)</text>
        <dbReference type="Rhea" id="RHEA:17989"/>
        <dbReference type="Rhea" id="RHEA-COMP:9863"/>
        <dbReference type="Rhea" id="RHEA-COMP:11604"/>
        <dbReference type="ChEBI" id="CHEBI:15378"/>
        <dbReference type="ChEBI" id="CHEBI:29999"/>
        <dbReference type="ChEBI" id="CHEBI:30616"/>
        <dbReference type="ChEBI" id="CHEBI:83421"/>
        <dbReference type="ChEBI" id="CHEBI:456216"/>
        <dbReference type="EC" id="2.7.11.1"/>
    </reaction>
</comment>
<dbReference type="EMBL" id="CAJPEX010000203">
    <property type="protein sequence ID" value="CAG0914252.1"/>
    <property type="molecule type" value="Genomic_DNA"/>
</dbReference>
<evidence type="ECO:0000256" key="6">
    <source>
        <dbReference type="ARBA" id="ARBA00022840"/>
    </source>
</evidence>
<evidence type="ECO:0000256" key="2">
    <source>
        <dbReference type="ARBA" id="ARBA00022527"/>
    </source>
</evidence>
<proteinExistence type="inferred from homology"/>
<keyword evidence="5" id="KW-0418">Kinase</keyword>
<feature type="region of interest" description="Disordered" evidence="11">
    <location>
        <begin position="167"/>
        <end position="201"/>
    </location>
</feature>
<feature type="compositionally biased region" description="Low complexity" evidence="11">
    <location>
        <begin position="383"/>
        <end position="397"/>
    </location>
</feature>
<dbReference type="PROSITE" id="PS00108">
    <property type="entry name" value="PROTEIN_KINASE_ST"/>
    <property type="match status" value="1"/>
</dbReference>
<evidence type="ECO:0000256" key="11">
    <source>
        <dbReference type="SAM" id="MobiDB-lite"/>
    </source>
</evidence>
<dbReference type="SMART" id="SM00220">
    <property type="entry name" value="S_TKc"/>
    <property type="match status" value="1"/>
</dbReference>
<sequence>MPGFIMERSKISRTRWEVLKIHIMKQREKQKQEQEADAEEERRRKEREIQRKESAMSLEETKDELLRQESRLAELKEEKHQLFLQLKKVLNEEVTQRRLQSEKEQSRDIPLGQPTYLGTGELQLTSVSAAGQIPTQFMHQIPHNVYKVENLSQSGHSAMLPIQHVNSLKRPAPSPSPPAPSPSAPAPHQQPQNLLSLGPPHAMVNPGYVSQPIVKAPARVSAPLPKQSIPPAPVQHQPYNYKPAAPISIYGAPRSIETAGRSAFVPSTSSYYHPAQQAPPHISSASSASSAAVVVPSGPPVSSVSGVAPRSNAVSGISHGGAIYSYPMQMQHLASPKPAYNIRPSTAVSSSSSFQPPQQPMAARPVYAGQAPTARIHFPPTQPTSTRMPSSSSQQQPNFPDWPWTYNNQLNGVAMMMSQYNAYCQQQRHQMSSTATATSPATASVLMSRTRGAGGRLCSCAMTDCGCRDEQDSEAEALEAIYGEDYEDCRRSDVWNVWRPLDVRLRLRPLVGDGLGHQQHVGATLRVRCGVKYPGESPQVSIEDSKGLSNQKVDELLCSLIDAVTKLKGKVMIYDLAQVVMEFLAENNKAPSGSFYDAMMAQKAKEEEARTKCEQDREKQSKEIEVGVCLTLEEQARKEEALRRSSLVNREEIAAVESPANGWLREKTTGTTTVNTLTFGWTRPKEKQRRDGRDCDDEAHRGTTTVELTKAKRRFRRSHCISHDDDAVLDGDTTIHPRRYRVSHFIAIDEDTGDPAYVTQWDLSCGKSMLMDDESQAMKELHRLMGGFENDVVQATRIRDAIRLVPFLGTDVCLVSTSSATKALRISTIEGLVPGTTAAWHISQHWPADYAQLRQYAVGVLEALAYLHENNVVHRNLRDTHIHVDRRGQVRLSGFVVTHRVHELLEECVAALTKPMLDADVHRVGVVLLSLRMGRIVSATFPAFPEDLNPDFRHFLDMCMKKDEKSRWTASELLEHPFLKSPSALPSLVSLVSRAGDSVLKPERDDKDVQKGVSGALPVGGATDPRLQNDFQVLGGIGSGGFGQVIKARNKIDGNLYAIKIIKLNTKSKHLNRKVRKEVELLSKLNHENVVRYYNSWIEETYVERKPRSREEIQTDEETSASSLASSSTKSKYPSFILPIFFSEIVEKDEDSSTSDGGVVFEAEDANHNNNNEKNHKENGKEDCVNGTWKKPRGPGPCLEQYLYIQMEFCDKNTLRHAIDGGLYLDMQRVWRLFRQVVLGLDHIHQQGMIHRDLKPINVFLDHRDNVKIGDFGLATVNAVAESGAELPPRLAQVVTPNPEGSSENGSNNNDMTMHIGTHFYVAPEVAGGVGRRAGGSGYDQKVDIYSLGIMFFEMCSPPPTTQAERAKILTDLRNERIILPDWFQFPSVVSPSPIVLIRRLLSHCPSERPSSSELLKSNLLPPPQVEEARLREMVASALNDPTSTAFKDIVTLCFHQEMNTTARTTAVTFELEDATMRRRGSSTASATTTALSSSAVMQQELAVRDWIRDVLVSTFRLHGASSLGAMLLAPRMDSTTTTTTTTTAAATSSSSSVVTMMDRAGVLVELPHDLRTPFVRHVVRHDMTRLKRYVLGKVYRKQKVFGVHPRELEECDFDIVSPPGPERAAPRPAGVALAETTLVEALTNIGLSDSTAESVCNMLRPVEPHRLDVLLKSFGNNKDALKLAKLALSSIKTVVSYAEAMGVKFPVTVMPSMLQRRQDFSGVMFQFLCQSWPGSGKGPKAKAAAGQPAWSIVAAGGRYTALIHRMRLAFEPLKGPIVEPVPDGVGVSISVDKLLSMAGPLPALAPRVAPAGVDAVICAVGGSSISSSSGSQPNRSSDDDGLPRKMLEVACGLWAQGTRVDIHYDVTKDLEALQQACLERGVPCLLVLKRNEEPALRVNNGRKYVEKRVQEPKSIYDAVNEALYSWNQMSGGASGVGGGGGGGGGGTSGGPSTAGGGDSSYPYAVASSSFPSSVSIGPGISAGGGGGVSGITSGNVGTSEGTSFGSKGRSESMSRVGDGGNNPSLSERSHAGSNLSIHFIFGDKKPKTFVKKVAENHISAKIASVLEKLNPRIKNVHCLGLDRTRVCGITSGNVGTSEGTSFGSKGRSESMSRVGDGGNNPSLSERSHAGSNLSIHFIFGDKKPKTFVKKVAENHVREEEKKKKTNTLFPMSFF</sequence>
<dbReference type="Pfam" id="PF15991">
    <property type="entry name" value="G_path_suppress"/>
    <property type="match status" value="1"/>
</dbReference>
<feature type="region of interest" description="Disordered" evidence="11">
    <location>
        <begin position="1938"/>
        <end position="1957"/>
    </location>
</feature>
<dbReference type="InterPro" id="IPR008271">
    <property type="entry name" value="Ser/Thr_kinase_AS"/>
</dbReference>
<evidence type="ECO:0000256" key="10">
    <source>
        <dbReference type="PROSITE-ProRule" id="PRU10141"/>
    </source>
</evidence>
<dbReference type="PROSITE" id="PS50011">
    <property type="entry name" value="PROTEIN_KINASE_DOM"/>
    <property type="match status" value="2"/>
</dbReference>
<feature type="compositionally biased region" description="Polar residues" evidence="11">
    <location>
        <begin position="2022"/>
        <end position="2031"/>
    </location>
</feature>
<keyword evidence="4 10" id="KW-0547">Nucleotide-binding</keyword>
<dbReference type="PANTHER" id="PTHR11042">
    <property type="entry name" value="EUKARYOTIC TRANSLATION INITIATION FACTOR 2-ALPHA KINASE EIF2-ALPHA KINASE -RELATED"/>
    <property type="match status" value="1"/>
</dbReference>
<dbReference type="CDD" id="cd14046">
    <property type="entry name" value="STKc_EIF2AK4_GCN2_rpt2"/>
    <property type="match status" value="1"/>
</dbReference>
<comment type="similarity">
    <text evidence="7">Belongs to the protein kinase superfamily. Ser/Thr protein kinase family. GCN2 subfamily.</text>
</comment>
<feature type="compositionally biased region" description="Polar residues" evidence="11">
    <location>
        <begin position="2120"/>
        <end position="2129"/>
    </location>
</feature>
<dbReference type="Gene3D" id="3.30.930.10">
    <property type="entry name" value="Bira Bifunctional Protein, Domain 2"/>
    <property type="match status" value="2"/>
</dbReference>
<feature type="region of interest" description="Disordered" evidence="11">
    <location>
        <begin position="1992"/>
        <end position="2031"/>
    </location>
</feature>
<evidence type="ECO:0000256" key="4">
    <source>
        <dbReference type="ARBA" id="ARBA00022741"/>
    </source>
</evidence>
<dbReference type="EMBL" id="OA882240">
    <property type="protein sequence ID" value="CAD7274100.1"/>
    <property type="molecule type" value="Genomic_DNA"/>
</dbReference>
<dbReference type="Pfam" id="PF00069">
    <property type="entry name" value="Pkinase"/>
    <property type="match status" value="2"/>
</dbReference>
<feature type="compositionally biased region" description="Pro residues" evidence="11">
    <location>
        <begin position="172"/>
        <end position="185"/>
    </location>
</feature>
<dbReference type="SMART" id="SM00591">
    <property type="entry name" value="RWD"/>
    <property type="match status" value="1"/>
</dbReference>
<dbReference type="PANTHER" id="PTHR11042:SF136">
    <property type="entry name" value="EIF-2-ALPHA KINASE GCN2"/>
    <property type="match status" value="1"/>
</dbReference>
<dbReference type="Gene3D" id="3.40.50.800">
    <property type="entry name" value="Anticodon-binding domain"/>
    <property type="match status" value="1"/>
</dbReference>
<dbReference type="InterPro" id="IPR026094">
    <property type="entry name" value="GPS2"/>
</dbReference>
<evidence type="ECO:0000256" key="3">
    <source>
        <dbReference type="ARBA" id="ARBA00022679"/>
    </source>
</evidence>
<feature type="region of interest" description="Disordered" evidence="11">
    <location>
        <begin position="2098"/>
        <end position="2129"/>
    </location>
</feature>
<dbReference type="OrthoDB" id="6778822at2759"/>
<feature type="region of interest" description="Disordered" evidence="11">
    <location>
        <begin position="374"/>
        <end position="400"/>
    </location>
</feature>
<feature type="region of interest" description="Disordered" evidence="11">
    <location>
        <begin position="1824"/>
        <end position="1843"/>
    </location>
</feature>
<keyword evidence="15" id="KW-1185">Reference proteome</keyword>
<dbReference type="GO" id="GO:0004694">
    <property type="term" value="F:eukaryotic translation initiation factor 2alpha kinase activity"/>
    <property type="evidence" value="ECO:0007669"/>
    <property type="project" value="TreeGrafter"/>
</dbReference>
<protein>
    <recommendedName>
        <fullName evidence="1">non-specific serine/threonine protein kinase</fullName>
        <ecNumber evidence="1">2.7.11.1</ecNumber>
    </recommendedName>
</protein>
<organism evidence="14">
    <name type="scientific">Notodromas monacha</name>
    <dbReference type="NCBI Taxonomy" id="399045"/>
    <lineage>
        <taxon>Eukaryota</taxon>
        <taxon>Metazoa</taxon>
        <taxon>Ecdysozoa</taxon>
        <taxon>Arthropoda</taxon>
        <taxon>Crustacea</taxon>
        <taxon>Oligostraca</taxon>
        <taxon>Ostracoda</taxon>
        <taxon>Podocopa</taxon>
        <taxon>Podocopida</taxon>
        <taxon>Cypridocopina</taxon>
        <taxon>Cypridoidea</taxon>
        <taxon>Cyprididae</taxon>
        <taxon>Notodromas</taxon>
    </lineage>
</organism>
<dbReference type="GO" id="GO:0009893">
    <property type="term" value="P:positive regulation of metabolic process"/>
    <property type="evidence" value="ECO:0007669"/>
    <property type="project" value="UniProtKB-ARBA"/>
</dbReference>
<name>A0A7R9BHJ9_9CRUS</name>
<dbReference type="GO" id="GO:0005524">
    <property type="term" value="F:ATP binding"/>
    <property type="evidence" value="ECO:0007669"/>
    <property type="project" value="UniProtKB-UniRule"/>
</dbReference>
<dbReference type="Gene3D" id="3.30.200.20">
    <property type="entry name" value="Phosphorylase Kinase, domain 1"/>
    <property type="match status" value="1"/>
</dbReference>
<evidence type="ECO:0000259" key="13">
    <source>
        <dbReference type="PROSITE" id="PS50908"/>
    </source>
</evidence>
<feature type="domain" description="Protein kinase" evidence="12">
    <location>
        <begin position="1031"/>
        <end position="1421"/>
    </location>
</feature>
<reference evidence="14" key="1">
    <citation type="submission" date="2020-11" db="EMBL/GenBank/DDBJ databases">
        <authorList>
            <person name="Tran Van P."/>
        </authorList>
    </citation>
    <scope>NUCLEOTIDE SEQUENCE</scope>
</reference>
<dbReference type="InterPro" id="IPR050339">
    <property type="entry name" value="CC_SR_Kinase"/>
</dbReference>
<evidence type="ECO:0000256" key="8">
    <source>
        <dbReference type="ARBA" id="ARBA00047899"/>
    </source>
</evidence>
<dbReference type="Pfam" id="PF05773">
    <property type="entry name" value="RWD"/>
    <property type="match status" value="1"/>
</dbReference>
<dbReference type="Gene3D" id="3.10.110.10">
    <property type="entry name" value="Ubiquitin Conjugating Enzyme"/>
    <property type="match status" value="1"/>
</dbReference>
<dbReference type="CDD" id="cd23823">
    <property type="entry name" value="RWD_GCN2"/>
    <property type="match status" value="1"/>
</dbReference>
<feature type="compositionally biased region" description="Low complexity" evidence="11">
    <location>
        <begin position="1824"/>
        <end position="1836"/>
    </location>
</feature>
<dbReference type="InterPro" id="IPR045864">
    <property type="entry name" value="aa-tRNA-synth_II/BPL/LPL"/>
</dbReference>
<evidence type="ECO:0000256" key="9">
    <source>
        <dbReference type="ARBA" id="ARBA00048679"/>
    </source>
</evidence>
<dbReference type="PROSITE" id="PS00107">
    <property type="entry name" value="PROTEIN_KINASE_ATP"/>
    <property type="match status" value="1"/>
</dbReference>
<comment type="catalytic activity">
    <reaction evidence="8">
        <text>L-threonyl-[protein] + ATP = O-phospho-L-threonyl-[protein] + ADP + H(+)</text>
        <dbReference type="Rhea" id="RHEA:46608"/>
        <dbReference type="Rhea" id="RHEA-COMP:11060"/>
        <dbReference type="Rhea" id="RHEA-COMP:11605"/>
        <dbReference type="ChEBI" id="CHEBI:15378"/>
        <dbReference type="ChEBI" id="CHEBI:30013"/>
        <dbReference type="ChEBI" id="CHEBI:30616"/>
        <dbReference type="ChEBI" id="CHEBI:61977"/>
        <dbReference type="ChEBI" id="CHEBI:456216"/>
        <dbReference type="EC" id="2.7.11.1"/>
    </reaction>
</comment>
<feature type="binding site" evidence="10">
    <location>
        <position position="1060"/>
    </location>
    <ligand>
        <name>ATP</name>
        <dbReference type="ChEBI" id="CHEBI:30616"/>
    </ligand>
</feature>
<feature type="domain" description="RWD" evidence="13">
    <location>
        <begin position="473"/>
        <end position="587"/>
    </location>
</feature>
<dbReference type="SUPFAM" id="SSF56112">
    <property type="entry name" value="Protein kinase-like (PK-like)"/>
    <property type="match status" value="2"/>
</dbReference>
<dbReference type="InterPro" id="IPR016135">
    <property type="entry name" value="UBQ-conjugating_enzyme/RWD"/>
</dbReference>
<dbReference type="InterPro" id="IPR000719">
    <property type="entry name" value="Prot_kinase_dom"/>
</dbReference>
<dbReference type="InterPro" id="IPR011009">
    <property type="entry name" value="Kinase-like_dom_sf"/>
</dbReference>
<feature type="region of interest" description="Disordered" evidence="11">
    <location>
        <begin position="26"/>
        <end position="64"/>
    </location>
</feature>
<dbReference type="InterPro" id="IPR036621">
    <property type="entry name" value="Anticodon-bd_dom_sf"/>
</dbReference>
<gene>
    <name evidence="14" type="ORF">NMOB1V02_LOCUS1955</name>
</gene>
<feature type="region of interest" description="Disordered" evidence="11">
    <location>
        <begin position="1168"/>
        <end position="1188"/>
    </location>
</feature>
<feature type="domain" description="Protein kinase" evidence="12">
    <location>
        <begin position="746"/>
        <end position="979"/>
    </location>
</feature>
<dbReference type="GO" id="GO:0005829">
    <property type="term" value="C:cytosol"/>
    <property type="evidence" value="ECO:0007669"/>
    <property type="project" value="TreeGrafter"/>
</dbReference>
<dbReference type="GO" id="GO:1990625">
    <property type="term" value="P:negative regulation of cytoplasmic translational initiation in response to stress"/>
    <property type="evidence" value="ECO:0007669"/>
    <property type="project" value="TreeGrafter"/>
</dbReference>
<dbReference type="PROSITE" id="PS50908">
    <property type="entry name" value="RWD"/>
    <property type="match status" value="1"/>
</dbReference>
<dbReference type="InterPro" id="IPR017441">
    <property type="entry name" value="Protein_kinase_ATP_BS"/>
</dbReference>
<keyword evidence="6 10" id="KW-0067">ATP-binding</keyword>
<dbReference type="SUPFAM" id="SSF55681">
    <property type="entry name" value="Class II aaRS and biotin synthetases"/>
    <property type="match status" value="1"/>
</dbReference>
<evidence type="ECO:0000313" key="14">
    <source>
        <dbReference type="EMBL" id="CAD7274100.1"/>
    </source>
</evidence>
<dbReference type="Gene3D" id="1.10.510.10">
    <property type="entry name" value="Transferase(Phosphotransferase) domain 1"/>
    <property type="match status" value="2"/>
</dbReference>
<dbReference type="EC" id="2.7.11.1" evidence="1"/>
<dbReference type="InterPro" id="IPR006575">
    <property type="entry name" value="RWD_dom"/>
</dbReference>
<evidence type="ECO:0000259" key="12">
    <source>
        <dbReference type="PROSITE" id="PS50011"/>
    </source>
</evidence>
<evidence type="ECO:0000256" key="5">
    <source>
        <dbReference type="ARBA" id="ARBA00022777"/>
    </source>
</evidence>
<dbReference type="GO" id="GO:0005634">
    <property type="term" value="C:nucleus"/>
    <property type="evidence" value="ECO:0007669"/>
    <property type="project" value="TreeGrafter"/>
</dbReference>
<accession>A0A7R9BHJ9</accession>
<keyword evidence="2" id="KW-0723">Serine/threonine-protein kinase</keyword>
<dbReference type="Proteomes" id="UP000678499">
    <property type="component" value="Unassembled WGS sequence"/>
</dbReference>
<evidence type="ECO:0000256" key="1">
    <source>
        <dbReference type="ARBA" id="ARBA00012513"/>
    </source>
</evidence>
<feature type="compositionally biased region" description="Basic and acidic residues" evidence="11">
    <location>
        <begin position="1168"/>
        <end position="1184"/>
    </location>
</feature>